<dbReference type="Proteomes" id="UP000533637">
    <property type="component" value="Unassembled WGS sequence"/>
</dbReference>
<keyword evidence="3" id="KW-1185">Reference proteome</keyword>
<sequence length="176" mass="20774">MALLENEMIRLRALEPEDLELLYRWENNSDLWELGNTMSPYSRYILKEYIRESHRDIFDTRQLRLMIELRSTGAAIGTVDLYDFEPHHRRAGIGILVDPLYQGNGFATEAMHVLMEYAFMFLKLHQLFVHIPIENEASKALFTRCGFVLSGIMKDWVLTEKRYSDVLVMQKVRTER</sequence>
<name>A0ABR6KPJ3_9BACT</name>
<keyword evidence="2" id="KW-0808">Transferase</keyword>
<proteinExistence type="predicted"/>
<keyword evidence="2" id="KW-0012">Acyltransferase</keyword>
<dbReference type="PANTHER" id="PTHR43415:SF3">
    <property type="entry name" value="GNAT-FAMILY ACETYLTRANSFERASE"/>
    <property type="match status" value="1"/>
</dbReference>
<evidence type="ECO:0000313" key="2">
    <source>
        <dbReference type="EMBL" id="MBB4623431.1"/>
    </source>
</evidence>
<dbReference type="PANTHER" id="PTHR43415">
    <property type="entry name" value="SPERMIDINE N(1)-ACETYLTRANSFERASE"/>
    <property type="match status" value="1"/>
</dbReference>
<dbReference type="EC" id="2.3.1.57" evidence="2"/>
<evidence type="ECO:0000313" key="3">
    <source>
        <dbReference type="Proteomes" id="UP000533637"/>
    </source>
</evidence>
<dbReference type="InterPro" id="IPR016181">
    <property type="entry name" value="Acyl_CoA_acyltransferase"/>
</dbReference>
<protein>
    <submittedName>
        <fullName evidence="2">Diamine N-acetyltransferase</fullName>
        <ecNumber evidence="2">2.3.1.57</ecNumber>
    </submittedName>
</protein>
<dbReference type="PROSITE" id="PS51186">
    <property type="entry name" value="GNAT"/>
    <property type="match status" value="1"/>
</dbReference>
<reference evidence="2 3" key="1">
    <citation type="submission" date="2020-08" db="EMBL/GenBank/DDBJ databases">
        <title>Genomic Encyclopedia of Type Strains, Phase IV (KMG-IV): sequencing the most valuable type-strain genomes for metagenomic binning, comparative biology and taxonomic classification.</title>
        <authorList>
            <person name="Goeker M."/>
        </authorList>
    </citation>
    <scope>NUCLEOTIDE SEQUENCE [LARGE SCALE GENOMIC DNA]</scope>
    <source>
        <strain evidence="2 3">DSM 102983</strain>
    </source>
</reference>
<dbReference type="InterPro" id="IPR000182">
    <property type="entry name" value="GNAT_dom"/>
</dbReference>
<evidence type="ECO:0000259" key="1">
    <source>
        <dbReference type="PROSITE" id="PS51186"/>
    </source>
</evidence>
<dbReference type="Pfam" id="PF13302">
    <property type="entry name" value="Acetyltransf_3"/>
    <property type="match status" value="1"/>
</dbReference>
<dbReference type="RefSeq" id="WP_183671539.1">
    <property type="nucleotide sequence ID" value="NZ_BMPB01000007.1"/>
</dbReference>
<gene>
    <name evidence="2" type="ORF">GGQ57_003343</name>
</gene>
<dbReference type="SUPFAM" id="SSF55729">
    <property type="entry name" value="Acyl-CoA N-acyltransferases (Nat)"/>
    <property type="match status" value="1"/>
</dbReference>
<feature type="domain" description="N-acetyltransferase" evidence="1">
    <location>
        <begin position="9"/>
        <end position="174"/>
    </location>
</feature>
<organism evidence="2 3">
    <name type="scientific">Parabacteroides faecis</name>
    <dbReference type="NCBI Taxonomy" id="1217282"/>
    <lineage>
        <taxon>Bacteria</taxon>
        <taxon>Pseudomonadati</taxon>
        <taxon>Bacteroidota</taxon>
        <taxon>Bacteroidia</taxon>
        <taxon>Bacteroidales</taxon>
        <taxon>Tannerellaceae</taxon>
        <taxon>Parabacteroides</taxon>
    </lineage>
</organism>
<dbReference type="CDD" id="cd04301">
    <property type="entry name" value="NAT_SF"/>
    <property type="match status" value="1"/>
</dbReference>
<accession>A0ABR6KPJ3</accession>
<comment type="caution">
    <text evidence="2">The sequence shown here is derived from an EMBL/GenBank/DDBJ whole genome shotgun (WGS) entry which is preliminary data.</text>
</comment>
<dbReference type="EMBL" id="JACHOC010000006">
    <property type="protein sequence ID" value="MBB4623431.1"/>
    <property type="molecule type" value="Genomic_DNA"/>
</dbReference>
<dbReference type="Gene3D" id="3.40.630.30">
    <property type="match status" value="1"/>
</dbReference>
<dbReference type="GO" id="GO:0004145">
    <property type="term" value="F:diamine N-acetyltransferase activity"/>
    <property type="evidence" value="ECO:0007669"/>
    <property type="project" value="UniProtKB-EC"/>
</dbReference>